<dbReference type="Proteomes" id="UP000054350">
    <property type="component" value="Unassembled WGS sequence"/>
</dbReference>
<accession>A0A0L0S968</accession>
<reference evidence="9" key="2">
    <citation type="submission" date="2009-11" db="EMBL/GenBank/DDBJ databases">
        <title>The Genome Sequence of Allomyces macrogynus strain ATCC 38327.</title>
        <authorList>
            <consortium name="The Broad Institute Genome Sequencing Platform"/>
            <person name="Russ C."/>
            <person name="Cuomo C."/>
            <person name="Shea T."/>
            <person name="Young S.K."/>
            <person name="Zeng Q."/>
            <person name="Koehrsen M."/>
            <person name="Haas B."/>
            <person name="Borodovsky M."/>
            <person name="Guigo R."/>
            <person name="Alvarado L."/>
            <person name="Berlin A."/>
            <person name="Borenstein D."/>
            <person name="Chen Z."/>
            <person name="Engels R."/>
            <person name="Freedman E."/>
            <person name="Gellesch M."/>
            <person name="Goldberg J."/>
            <person name="Griggs A."/>
            <person name="Gujja S."/>
            <person name="Heiman D."/>
            <person name="Hepburn T."/>
            <person name="Howarth C."/>
            <person name="Jen D."/>
            <person name="Larson L."/>
            <person name="Lewis B."/>
            <person name="Mehta T."/>
            <person name="Park D."/>
            <person name="Pearson M."/>
            <person name="Roberts A."/>
            <person name="Saif S."/>
            <person name="Shenoy N."/>
            <person name="Sisk P."/>
            <person name="Stolte C."/>
            <person name="Sykes S."/>
            <person name="Walk T."/>
            <person name="White J."/>
            <person name="Yandava C."/>
            <person name="Burger G."/>
            <person name="Gray M.W."/>
            <person name="Holland P.W.H."/>
            <person name="King N."/>
            <person name="Lang F.B.F."/>
            <person name="Roger A.J."/>
            <person name="Ruiz-Trillo I."/>
            <person name="Lander E."/>
            <person name="Nusbaum C."/>
        </authorList>
    </citation>
    <scope>NUCLEOTIDE SEQUENCE [LARGE SCALE GENOMIC DNA]</scope>
    <source>
        <strain evidence="9">ATCC 38327</strain>
    </source>
</reference>
<evidence type="ECO:0000256" key="1">
    <source>
        <dbReference type="ARBA" id="ARBA00004370"/>
    </source>
</evidence>
<evidence type="ECO:0000256" key="6">
    <source>
        <dbReference type="SAM" id="Phobius"/>
    </source>
</evidence>
<keyword evidence="9" id="KW-1185">Reference proteome</keyword>
<feature type="transmembrane region" description="Helical" evidence="6">
    <location>
        <begin position="401"/>
        <end position="423"/>
    </location>
</feature>
<evidence type="ECO:0000256" key="5">
    <source>
        <dbReference type="ARBA" id="ARBA00023180"/>
    </source>
</evidence>
<sequence>MIGQRILSVLNFSIPRLNQILANPLGHNFSLLVGDTQLNPRIATDQALALQEQGVVGLIGEVNSANSIPIAYSTATTQLFQCSGGSTANALSDKTRFPNFFRLIGSDSYGGAVAAATIKYFGWENVNVVASDDAYGLPLAQKFQAEIEPLGIQLASYSLIGTSQTAANIATILKTLASSPSRINVLFAQPSHAYHLITAAISAGLYSPGWVWTGSETLKTMSALFGTPPMAGMPAVDTALFDGLLVAAPREAEPGFTVYDQFIAQWNTAFPGAASDPSTWAYTLFTQSCLEAQMRGVLKMVQMFGSAAVRARNYSATLAEFLVPFDSVTGPVTYSRMGDRFGNFVMLNWRNGSFRSVVKITDALDFIPQAPIQWPGGVLNGTVPQWAAVYPGVIVLWSSPWTIAAAAVMGVSAIVVAGTWAVLFSARNSYRMQELGMRWLR</sequence>
<evidence type="ECO:0000313" key="9">
    <source>
        <dbReference type="Proteomes" id="UP000054350"/>
    </source>
</evidence>
<evidence type="ECO:0000256" key="4">
    <source>
        <dbReference type="ARBA" id="ARBA00023136"/>
    </source>
</evidence>
<dbReference type="STRING" id="578462.A0A0L0S968"/>
<dbReference type="EMBL" id="GG745334">
    <property type="protein sequence ID" value="KNE59148.1"/>
    <property type="molecule type" value="Genomic_DNA"/>
</dbReference>
<protein>
    <recommendedName>
        <fullName evidence="7">Receptor ligand binding region domain-containing protein</fullName>
    </recommendedName>
</protein>
<dbReference type="SUPFAM" id="SSF53822">
    <property type="entry name" value="Periplasmic binding protein-like I"/>
    <property type="match status" value="1"/>
</dbReference>
<dbReference type="Gene3D" id="3.40.50.2300">
    <property type="match status" value="2"/>
</dbReference>
<dbReference type="eggNOG" id="KOG1056">
    <property type="taxonomic scope" value="Eukaryota"/>
</dbReference>
<evidence type="ECO:0000256" key="2">
    <source>
        <dbReference type="ARBA" id="ARBA00022692"/>
    </source>
</evidence>
<organism evidence="8 9">
    <name type="scientific">Allomyces macrogynus (strain ATCC 38327)</name>
    <name type="common">Allomyces javanicus var. macrogynus</name>
    <dbReference type="NCBI Taxonomy" id="578462"/>
    <lineage>
        <taxon>Eukaryota</taxon>
        <taxon>Fungi</taxon>
        <taxon>Fungi incertae sedis</taxon>
        <taxon>Blastocladiomycota</taxon>
        <taxon>Blastocladiomycetes</taxon>
        <taxon>Blastocladiales</taxon>
        <taxon>Blastocladiaceae</taxon>
        <taxon>Allomyces</taxon>
    </lineage>
</organism>
<gene>
    <name evidence="8" type="ORF">AMAG_18107</name>
</gene>
<keyword evidence="3 6" id="KW-1133">Transmembrane helix</keyword>
<keyword evidence="2 6" id="KW-0812">Transmembrane</keyword>
<proteinExistence type="predicted"/>
<reference evidence="8 9" key="1">
    <citation type="submission" date="2009-11" db="EMBL/GenBank/DDBJ databases">
        <title>Annotation of Allomyces macrogynus ATCC 38327.</title>
        <authorList>
            <consortium name="The Broad Institute Genome Sequencing Platform"/>
            <person name="Russ C."/>
            <person name="Cuomo C."/>
            <person name="Burger G."/>
            <person name="Gray M.W."/>
            <person name="Holland P.W.H."/>
            <person name="King N."/>
            <person name="Lang F.B.F."/>
            <person name="Roger A.J."/>
            <person name="Ruiz-Trillo I."/>
            <person name="Young S.K."/>
            <person name="Zeng Q."/>
            <person name="Gargeya S."/>
            <person name="Fitzgerald M."/>
            <person name="Haas B."/>
            <person name="Abouelleil A."/>
            <person name="Alvarado L."/>
            <person name="Arachchi H.M."/>
            <person name="Berlin A."/>
            <person name="Chapman S.B."/>
            <person name="Gearin G."/>
            <person name="Goldberg J."/>
            <person name="Griggs A."/>
            <person name="Gujja S."/>
            <person name="Hansen M."/>
            <person name="Heiman D."/>
            <person name="Howarth C."/>
            <person name="Larimer J."/>
            <person name="Lui A."/>
            <person name="MacDonald P.J.P."/>
            <person name="McCowen C."/>
            <person name="Montmayeur A."/>
            <person name="Murphy C."/>
            <person name="Neiman D."/>
            <person name="Pearson M."/>
            <person name="Priest M."/>
            <person name="Roberts A."/>
            <person name="Saif S."/>
            <person name="Shea T."/>
            <person name="Sisk P."/>
            <person name="Stolte C."/>
            <person name="Sykes S."/>
            <person name="Wortman J."/>
            <person name="Nusbaum C."/>
            <person name="Birren B."/>
        </authorList>
    </citation>
    <scope>NUCLEOTIDE SEQUENCE [LARGE SCALE GENOMIC DNA]</scope>
    <source>
        <strain evidence="8 9">ATCC 38327</strain>
    </source>
</reference>
<evidence type="ECO:0000259" key="7">
    <source>
        <dbReference type="Pfam" id="PF01094"/>
    </source>
</evidence>
<evidence type="ECO:0000256" key="3">
    <source>
        <dbReference type="ARBA" id="ARBA00022989"/>
    </source>
</evidence>
<keyword evidence="4 6" id="KW-0472">Membrane</keyword>
<dbReference type="OrthoDB" id="5597995at2759"/>
<dbReference type="GO" id="GO:0016020">
    <property type="term" value="C:membrane"/>
    <property type="evidence" value="ECO:0007669"/>
    <property type="project" value="UniProtKB-SubCell"/>
</dbReference>
<evidence type="ECO:0000313" key="8">
    <source>
        <dbReference type="EMBL" id="KNE59148.1"/>
    </source>
</evidence>
<dbReference type="AlphaFoldDB" id="A0A0L0S968"/>
<dbReference type="VEuPathDB" id="FungiDB:AMAG_18107"/>
<name>A0A0L0S968_ALLM3</name>
<dbReference type="InterPro" id="IPR028082">
    <property type="entry name" value="Peripla_BP_I"/>
</dbReference>
<feature type="domain" description="Receptor ligand binding region" evidence="7">
    <location>
        <begin position="8"/>
        <end position="350"/>
    </location>
</feature>
<dbReference type="InterPro" id="IPR001828">
    <property type="entry name" value="ANF_lig-bd_rcpt"/>
</dbReference>
<comment type="subcellular location">
    <subcellularLocation>
        <location evidence="1">Membrane</location>
    </subcellularLocation>
</comment>
<dbReference type="InterPro" id="IPR050726">
    <property type="entry name" value="mGluR"/>
</dbReference>
<dbReference type="Pfam" id="PF01094">
    <property type="entry name" value="ANF_receptor"/>
    <property type="match status" value="1"/>
</dbReference>
<keyword evidence="5" id="KW-0325">Glycoprotein</keyword>
<dbReference type="PANTHER" id="PTHR24060">
    <property type="entry name" value="METABOTROPIC GLUTAMATE RECEPTOR"/>
    <property type="match status" value="1"/>
</dbReference>